<dbReference type="Proteomes" id="UP001055811">
    <property type="component" value="Linkage Group LG01"/>
</dbReference>
<organism evidence="1 2">
    <name type="scientific">Cichorium intybus</name>
    <name type="common">Chicory</name>
    <dbReference type="NCBI Taxonomy" id="13427"/>
    <lineage>
        <taxon>Eukaryota</taxon>
        <taxon>Viridiplantae</taxon>
        <taxon>Streptophyta</taxon>
        <taxon>Embryophyta</taxon>
        <taxon>Tracheophyta</taxon>
        <taxon>Spermatophyta</taxon>
        <taxon>Magnoliopsida</taxon>
        <taxon>eudicotyledons</taxon>
        <taxon>Gunneridae</taxon>
        <taxon>Pentapetalae</taxon>
        <taxon>asterids</taxon>
        <taxon>campanulids</taxon>
        <taxon>Asterales</taxon>
        <taxon>Asteraceae</taxon>
        <taxon>Cichorioideae</taxon>
        <taxon>Cichorieae</taxon>
        <taxon>Cichoriinae</taxon>
        <taxon>Cichorium</taxon>
    </lineage>
</organism>
<protein>
    <submittedName>
        <fullName evidence="1">Uncharacterized protein</fullName>
    </submittedName>
</protein>
<comment type="caution">
    <text evidence="1">The sequence shown here is derived from an EMBL/GenBank/DDBJ whole genome shotgun (WGS) entry which is preliminary data.</text>
</comment>
<name>A0ACB9GZ77_CICIN</name>
<dbReference type="EMBL" id="CM042009">
    <property type="protein sequence ID" value="KAI3788790.1"/>
    <property type="molecule type" value="Genomic_DNA"/>
</dbReference>
<keyword evidence="2" id="KW-1185">Reference proteome</keyword>
<evidence type="ECO:0000313" key="1">
    <source>
        <dbReference type="EMBL" id="KAI3788790.1"/>
    </source>
</evidence>
<accession>A0ACB9GZ77</accession>
<sequence>MMPAHAVSAQGISGPTELKFGKAWGTETVITSKNIIIPTGSVTIFLVNYISIVKIQVTTITSLSQPGVTESSRRFNPFNISSTGNSGSSLPSRQFQNNEQHHSYFGPSNETSNMVSDPTIWSVSTGRSSSNGVNYRNDPVWMPHVNSGTQAQQGLAELPPWALFPIRGRHHQPLLGAGSVMEVPGDECQAFASDIEGRRRLVSEVYSWEPIICHDSLDMGCLGGGYLDTFFHNQVLLVKMYNYLVVKLIGQHVPDILAEEKTCRSNFRISFMSSCRHEFCCFKKVRVFTDLQIPNLINNLATPKQPPPPPKIPGQKDTEGISVNTEPVDVETQQGFVPVDERMRVIDSRGKLVPHLYCIGDANGKIMISAQEFQPQAREKAEKEEFEIIIYRSLQQKMVDAALIATGRARFTNGLGLENVNVEAFSGCKSSNIAVVFKQLRP</sequence>
<proteinExistence type="predicted"/>
<gene>
    <name evidence="1" type="ORF">L2E82_01566</name>
</gene>
<evidence type="ECO:0000313" key="2">
    <source>
        <dbReference type="Proteomes" id="UP001055811"/>
    </source>
</evidence>
<reference evidence="2" key="1">
    <citation type="journal article" date="2022" name="Mol. Ecol. Resour.">
        <title>The genomes of chicory, endive, great burdock and yacon provide insights into Asteraceae palaeo-polyploidization history and plant inulin production.</title>
        <authorList>
            <person name="Fan W."/>
            <person name="Wang S."/>
            <person name="Wang H."/>
            <person name="Wang A."/>
            <person name="Jiang F."/>
            <person name="Liu H."/>
            <person name="Zhao H."/>
            <person name="Xu D."/>
            <person name="Zhang Y."/>
        </authorList>
    </citation>
    <scope>NUCLEOTIDE SEQUENCE [LARGE SCALE GENOMIC DNA]</scope>
    <source>
        <strain evidence="2">cv. Punajuju</strain>
    </source>
</reference>
<reference evidence="1 2" key="2">
    <citation type="journal article" date="2022" name="Mol. Ecol. Resour.">
        <title>The genomes of chicory, endive, great burdock and yacon provide insights into Asteraceae paleo-polyploidization history and plant inulin production.</title>
        <authorList>
            <person name="Fan W."/>
            <person name="Wang S."/>
            <person name="Wang H."/>
            <person name="Wang A."/>
            <person name="Jiang F."/>
            <person name="Liu H."/>
            <person name="Zhao H."/>
            <person name="Xu D."/>
            <person name="Zhang Y."/>
        </authorList>
    </citation>
    <scope>NUCLEOTIDE SEQUENCE [LARGE SCALE GENOMIC DNA]</scope>
    <source>
        <strain evidence="2">cv. Punajuju</strain>
        <tissue evidence="1">Leaves</tissue>
    </source>
</reference>